<comment type="caution">
    <text evidence="4">The sequence shown here is derived from an EMBL/GenBank/DDBJ whole genome shotgun (WGS) entry which is preliminary data.</text>
</comment>
<dbReference type="Pfam" id="PF17389">
    <property type="entry name" value="Bac_rhamnosid6H"/>
    <property type="match status" value="1"/>
</dbReference>
<dbReference type="Gene3D" id="2.60.420.10">
    <property type="entry name" value="Maltose phosphorylase, domain 3"/>
    <property type="match status" value="1"/>
</dbReference>
<dbReference type="RefSeq" id="WP_146450340.1">
    <property type="nucleotide sequence ID" value="NZ_SJPS01000002.1"/>
</dbReference>
<dbReference type="AlphaFoldDB" id="A0A5C6CVR9"/>
<evidence type="ECO:0000259" key="2">
    <source>
        <dbReference type="Pfam" id="PF17389"/>
    </source>
</evidence>
<dbReference type="InterPro" id="IPR008928">
    <property type="entry name" value="6-hairpin_glycosidase_sf"/>
</dbReference>
<dbReference type="EMBL" id="SJPS01000002">
    <property type="protein sequence ID" value="TWU28652.1"/>
    <property type="molecule type" value="Genomic_DNA"/>
</dbReference>
<keyword evidence="5" id="KW-1185">Reference proteome</keyword>
<dbReference type="InterPro" id="IPR012341">
    <property type="entry name" value="6hp_glycosidase-like_sf"/>
</dbReference>
<evidence type="ECO:0000259" key="3">
    <source>
        <dbReference type="Pfam" id="PF17390"/>
    </source>
</evidence>
<sequence length="768" mass="86471" precursor="true">MNRLLLLILSIVLNVTGAVAETSPVDWKAQWIWQKEAGPTNTWMAFRKEFKLTDVPAKAVASIAVDSKYWIWVNGEMAHFEGGIARGPNPNDTYYEELDLAPFLKKGENTVAVLVWYWGRSRKCHLDSGQGGLVLQADLGKTRLVTDRSWKMKVHPAYDSASGGGGNHRQVPQFNVKFDANNALGDWTDGAWYTAEFDDSNWRNAVEKGVPPTAPWNLLIKNRVPLLKDNGLKYYDNYPPSKFPFVSPGGKITCKLPFNKQITPYLEVESKSGQTIRMRVDNSANRVVGIYKTCDGEQAFESYVWMNGHEVVYLIPKGVTVKALKYRWTGVGEMTGTFECSDPFLTRLWWMARNTLYVCARDNFMDCPDRERGLWIGDVADQSGPVFYTMDEAGRQLLKKAIDVTVRFSRDDIIAGLAPGFQDEFVMQSLQFISQGIWHYYYNTGDAETIANAYPVVRAYLSLWSIDEDGVLSWREGDTSWPDWGKHRDRKPIQPCLYYMAAQAAADMATLLGKPDDAAMFKERMERMKSAFNQQYWNESYYTSGELKDDRANALAILSGLAGPEKYDSIVKNVLIPEQNASPHMEWMVEEAMIKAGYLDEAIDRMMARYIPQVELEVRTTLDEYMGVREGGTYNHAWNAPNYILSKYIAGVAADSVAWEAYYVKPNLLNLSSVKQVVPSVKGDITVDIKLANKTFTMKLISPEGTMAVVGIPKASIAAKVIEANGSIIWKNGVFTNNISGITWNGQDGNYITFKVVPGTWKFIAKAE</sequence>
<evidence type="ECO:0000313" key="5">
    <source>
        <dbReference type="Proteomes" id="UP000318437"/>
    </source>
</evidence>
<evidence type="ECO:0000256" key="1">
    <source>
        <dbReference type="SAM" id="SignalP"/>
    </source>
</evidence>
<dbReference type="Gene3D" id="2.60.120.260">
    <property type="entry name" value="Galactose-binding domain-like"/>
    <property type="match status" value="1"/>
</dbReference>
<proteinExistence type="predicted"/>
<dbReference type="SUPFAM" id="SSF49785">
    <property type="entry name" value="Galactose-binding domain-like"/>
    <property type="match status" value="1"/>
</dbReference>
<dbReference type="OrthoDB" id="9761045at2"/>
<dbReference type="GO" id="GO:0005975">
    <property type="term" value="P:carbohydrate metabolic process"/>
    <property type="evidence" value="ECO:0007669"/>
    <property type="project" value="InterPro"/>
</dbReference>
<reference evidence="4 5" key="1">
    <citation type="submission" date="2019-02" db="EMBL/GenBank/DDBJ databases">
        <title>Deep-cultivation of Planctomycetes and their phenomic and genomic characterization uncovers novel biology.</title>
        <authorList>
            <person name="Wiegand S."/>
            <person name="Jogler M."/>
            <person name="Boedeker C."/>
            <person name="Pinto D."/>
            <person name="Vollmers J."/>
            <person name="Rivas-Marin E."/>
            <person name="Kohn T."/>
            <person name="Peeters S.H."/>
            <person name="Heuer A."/>
            <person name="Rast P."/>
            <person name="Oberbeckmann S."/>
            <person name="Bunk B."/>
            <person name="Jeske O."/>
            <person name="Meyerdierks A."/>
            <person name="Storesund J.E."/>
            <person name="Kallscheuer N."/>
            <person name="Luecker S."/>
            <person name="Lage O.M."/>
            <person name="Pohl T."/>
            <person name="Merkel B.J."/>
            <person name="Hornburger P."/>
            <person name="Mueller R.-W."/>
            <person name="Bruemmer F."/>
            <person name="Labrenz M."/>
            <person name="Spormann A.M."/>
            <person name="Op Den Camp H."/>
            <person name="Overmann J."/>
            <person name="Amann R."/>
            <person name="Jetten M.S.M."/>
            <person name="Mascher T."/>
            <person name="Medema M.H."/>
            <person name="Devos D.P."/>
            <person name="Kaster A.-K."/>
            <person name="Ovreas L."/>
            <person name="Rohde M."/>
            <person name="Galperin M.Y."/>
            <person name="Jogler C."/>
        </authorList>
    </citation>
    <scope>NUCLEOTIDE SEQUENCE [LARGE SCALE GENOMIC DNA]</scope>
    <source>
        <strain evidence="4 5">Pla144</strain>
    </source>
</reference>
<feature type="domain" description="Alpha-L-rhamnosidase six-hairpin glycosidase" evidence="2">
    <location>
        <begin position="334"/>
        <end position="573"/>
    </location>
</feature>
<dbReference type="Proteomes" id="UP000318437">
    <property type="component" value="Unassembled WGS sequence"/>
</dbReference>
<feature type="chain" id="PRO_5023032719" evidence="1">
    <location>
        <begin position="21"/>
        <end position="768"/>
    </location>
</feature>
<dbReference type="InterPro" id="IPR008979">
    <property type="entry name" value="Galactose-bd-like_sf"/>
</dbReference>
<dbReference type="Gene3D" id="1.50.10.10">
    <property type="match status" value="1"/>
</dbReference>
<dbReference type="SUPFAM" id="SSF48208">
    <property type="entry name" value="Six-hairpin glycosidases"/>
    <property type="match status" value="1"/>
</dbReference>
<evidence type="ECO:0000313" key="4">
    <source>
        <dbReference type="EMBL" id="TWU28652.1"/>
    </source>
</evidence>
<dbReference type="InterPro" id="IPR035398">
    <property type="entry name" value="Bac_rhamnosid_C"/>
</dbReference>
<dbReference type="InterPro" id="IPR035396">
    <property type="entry name" value="Bac_rhamnosid6H"/>
</dbReference>
<gene>
    <name evidence="4" type="ORF">Pla144_19440</name>
</gene>
<dbReference type="PANTHER" id="PTHR34987:SF2">
    <property type="entry name" value="B, PUTATIVE (AFU_ORTHOLOGUE AFUA_7G05040)-RELATED"/>
    <property type="match status" value="1"/>
</dbReference>
<protein>
    <submittedName>
        <fullName evidence="4">Bacterial alpha-L-rhamnosidase</fullName>
    </submittedName>
</protein>
<name>A0A5C6CVR9_9BACT</name>
<feature type="signal peptide" evidence="1">
    <location>
        <begin position="1"/>
        <end position="20"/>
    </location>
</feature>
<dbReference type="PANTHER" id="PTHR34987">
    <property type="entry name" value="C, PUTATIVE (AFU_ORTHOLOGUE AFUA_3G02880)-RELATED"/>
    <property type="match status" value="1"/>
</dbReference>
<organism evidence="4 5">
    <name type="scientific">Bythopirellula polymerisocia</name>
    <dbReference type="NCBI Taxonomy" id="2528003"/>
    <lineage>
        <taxon>Bacteria</taxon>
        <taxon>Pseudomonadati</taxon>
        <taxon>Planctomycetota</taxon>
        <taxon>Planctomycetia</taxon>
        <taxon>Pirellulales</taxon>
        <taxon>Lacipirellulaceae</taxon>
        <taxon>Bythopirellula</taxon>
    </lineage>
</organism>
<keyword evidence="1" id="KW-0732">Signal</keyword>
<feature type="domain" description="Alpha-L-rhamnosidase C-terminal" evidence="3">
    <location>
        <begin position="651"/>
        <end position="717"/>
    </location>
</feature>
<accession>A0A5C6CVR9</accession>
<dbReference type="Pfam" id="PF17390">
    <property type="entry name" value="Bac_rhamnosid_C"/>
    <property type="match status" value="1"/>
</dbReference>